<gene>
    <name evidence="1" type="ORF">SMB34_01330</name>
</gene>
<accession>A0ABR4TUA6</accession>
<protein>
    <submittedName>
        <fullName evidence="1">Uncharacterized protein</fullName>
    </submittedName>
</protein>
<sequence>MRYCLPAAGNDFETLWVHDGCLVMRATKP</sequence>
<evidence type="ECO:0000313" key="1">
    <source>
        <dbReference type="EMBL" id="KEO59654.1"/>
    </source>
</evidence>
<evidence type="ECO:0000313" key="2">
    <source>
        <dbReference type="Proteomes" id="UP000027463"/>
    </source>
</evidence>
<organism evidence="1 2">
    <name type="scientific">Thalassospira permensis NBRC 106175</name>
    <dbReference type="NCBI Taxonomy" id="1353532"/>
    <lineage>
        <taxon>Bacteria</taxon>
        <taxon>Pseudomonadati</taxon>
        <taxon>Pseudomonadota</taxon>
        <taxon>Alphaproteobacteria</taxon>
        <taxon>Rhodospirillales</taxon>
        <taxon>Thalassospiraceae</taxon>
        <taxon>Thalassospira</taxon>
    </lineage>
</organism>
<keyword evidence="2" id="KW-1185">Reference proteome</keyword>
<dbReference type="EMBL" id="AUNC01000001">
    <property type="protein sequence ID" value="KEO59654.1"/>
    <property type="molecule type" value="Genomic_DNA"/>
</dbReference>
<comment type="caution">
    <text evidence="1">The sequence shown here is derived from an EMBL/GenBank/DDBJ whole genome shotgun (WGS) entry which is preliminary data.</text>
</comment>
<proteinExistence type="predicted"/>
<dbReference type="Proteomes" id="UP000027463">
    <property type="component" value="Unassembled WGS sequence"/>
</dbReference>
<reference evidence="1 2" key="1">
    <citation type="submission" date="2013-07" db="EMBL/GenBank/DDBJ databases">
        <title>Thalassospira permensis NBRC 106175 Genome Sequencing.</title>
        <authorList>
            <person name="Lai Q."/>
            <person name="Shao Z."/>
        </authorList>
    </citation>
    <scope>NUCLEOTIDE SEQUENCE [LARGE SCALE GENOMIC DNA]</scope>
    <source>
        <strain evidence="1 2">NBRC 106175</strain>
    </source>
</reference>
<name>A0ABR4TUA6_9PROT</name>